<dbReference type="OrthoDB" id="6255852at2759"/>
<evidence type="ECO:0000313" key="3">
    <source>
        <dbReference type="EMBL" id="TPP58458.1"/>
    </source>
</evidence>
<keyword evidence="1" id="KW-0175">Coiled coil</keyword>
<accession>A0A504YJQ6</accession>
<sequence length="952" mass="108902">MRLAPLEAVNAQKDVLIRNIQQQMNQLMSHRQCPNAASLPTQADARFNAGPLIGGSDMNLDHLERFKRNSLASPSRTRPVSASSLLRARQIHDVSNLTGTHHSFDFAPDEPINAALFERIRRERQILSGLVTQLQRDLANKDNDLGRLTQEVNALKKQLNEKDIALSASHIRKYKTAELRSQSLKEEAEKSERERSAMQKSLEESQNQLQAIRNSMNLLKSKCDELQRSERTAQLEKEEVNSQYERLRNKIMRTVFAALAKQCATSSNEIENNDGLETGNATESFVSVSEIGNTSNNAVDNEMDDNNIMDKLNVLVQDYFKLHRSLTAFTKTAKDQNQRDQILEKELNEFVALMRENQNHLSSIQHGRFSAQLRGQIDLLNAYAPKSKPIRLLQETLSQSWKGQLNNVQHIEDCIQEVSGAIASTCSDLTTSLTSHPHDTVTGIRRLAEFGMSMHAGREELQHELRQTRKNHEEEVQRIKQLHHKELQRRTEEAVNANNIENAEKLNQAISNVVRIENERQEQLIAVKQAIIEELELKLRETRQLMAERQTSHEAELHLLRNRVRETDHLERALGDKDTAYVQLSAQLESVKKAIEKTRQDTEVTCEEKWRKEVELHREQAKQHARTICVMEERLVKLAKQTKEAKAEVTRLKRQQAGDKSSSNEPNRQVANLRREVAELRSQTLLSEVLPALRATSTSRQPAIEGGSVRTETDSGLENTLMDRTGLRSAMDALHNSEECYLDLSRAIARQLDVDNLPGQRSLVHVPSPERQLIRQERAQALGLLSQRIGILREQVQRKTDLLNNYEHDMGKLRQAEAIAETKNEQMGRMLADLRSKETEIQLLRESLDRTREALANEQRTISAIRKSKHIIPTQSSMDSKGMADRKKQPHCPIADPISTDNKRIQDMCEKIKRKDYEIKMLKNELSEREKQYTETSEKLSRMQTSMGLKDS</sequence>
<dbReference type="EMBL" id="SUNJ01011998">
    <property type="protein sequence ID" value="TPP58458.1"/>
    <property type="molecule type" value="Genomic_DNA"/>
</dbReference>
<dbReference type="Proteomes" id="UP000316759">
    <property type="component" value="Unassembled WGS sequence"/>
</dbReference>
<feature type="compositionally biased region" description="Polar residues" evidence="2">
    <location>
        <begin position="942"/>
        <end position="952"/>
    </location>
</feature>
<name>A0A504YJQ6_FASGI</name>
<feature type="coiled-coil region" evidence="1">
    <location>
        <begin position="834"/>
        <end position="861"/>
    </location>
</feature>
<evidence type="ECO:0008006" key="5">
    <source>
        <dbReference type="Google" id="ProtNLM"/>
    </source>
</evidence>
<feature type="compositionally biased region" description="Polar residues" evidence="2">
    <location>
        <begin position="658"/>
        <end position="670"/>
    </location>
</feature>
<feature type="region of interest" description="Disordered" evidence="2">
    <location>
        <begin position="876"/>
        <end position="899"/>
    </location>
</feature>
<feature type="region of interest" description="Disordered" evidence="2">
    <location>
        <begin position="183"/>
        <end position="207"/>
    </location>
</feature>
<evidence type="ECO:0000313" key="4">
    <source>
        <dbReference type="Proteomes" id="UP000316759"/>
    </source>
</evidence>
<dbReference type="AlphaFoldDB" id="A0A504YJQ6"/>
<organism evidence="3 4">
    <name type="scientific">Fasciola gigantica</name>
    <name type="common">Giant liver fluke</name>
    <dbReference type="NCBI Taxonomy" id="46835"/>
    <lineage>
        <taxon>Eukaryota</taxon>
        <taxon>Metazoa</taxon>
        <taxon>Spiralia</taxon>
        <taxon>Lophotrochozoa</taxon>
        <taxon>Platyhelminthes</taxon>
        <taxon>Trematoda</taxon>
        <taxon>Digenea</taxon>
        <taxon>Plagiorchiida</taxon>
        <taxon>Echinostomata</taxon>
        <taxon>Echinostomatoidea</taxon>
        <taxon>Fasciolidae</taxon>
        <taxon>Fasciola</taxon>
    </lineage>
</organism>
<feature type="compositionally biased region" description="Basic and acidic residues" evidence="2">
    <location>
        <begin position="928"/>
        <end position="941"/>
    </location>
</feature>
<dbReference type="PANTHER" id="PTHR23159">
    <property type="entry name" value="CENTROSOMAL PROTEIN 2"/>
    <property type="match status" value="1"/>
</dbReference>
<feature type="coiled-coil region" evidence="1">
    <location>
        <begin position="458"/>
        <end position="489"/>
    </location>
</feature>
<protein>
    <recommendedName>
        <fullName evidence="5">Forkhead-associated domain-containing protein 1</fullName>
    </recommendedName>
</protein>
<gene>
    <name evidence="3" type="ORF">FGIG_08048</name>
</gene>
<feature type="region of interest" description="Disordered" evidence="2">
    <location>
        <begin position="928"/>
        <end position="952"/>
    </location>
</feature>
<evidence type="ECO:0000256" key="2">
    <source>
        <dbReference type="SAM" id="MobiDB-lite"/>
    </source>
</evidence>
<feature type="region of interest" description="Disordered" evidence="2">
    <location>
        <begin position="645"/>
        <end position="670"/>
    </location>
</feature>
<proteinExistence type="predicted"/>
<feature type="compositionally biased region" description="Basic and acidic residues" evidence="2">
    <location>
        <begin position="183"/>
        <end position="203"/>
    </location>
</feature>
<reference evidence="3 4" key="1">
    <citation type="submission" date="2019-04" db="EMBL/GenBank/DDBJ databases">
        <title>Annotation for the trematode Fasciola gigantica.</title>
        <authorList>
            <person name="Choi Y.-J."/>
        </authorList>
    </citation>
    <scope>NUCLEOTIDE SEQUENCE [LARGE SCALE GENOMIC DNA]</scope>
    <source>
        <strain evidence="3">Uganda_cow_1</strain>
    </source>
</reference>
<comment type="caution">
    <text evidence="3">The sequence shown here is derived from an EMBL/GenBank/DDBJ whole genome shotgun (WGS) entry which is preliminary data.</text>
</comment>
<dbReference type="PANTHER" id="PTHR23159:SF31">
    <property type="entry name" value="CENTROSOME-ASSOCIATED PROTEIN CEP250 ISOFORM X1"/>
    <property type="match status" value="1"/>
</dbReference>
<keyword evidence="4" id="KW-1185">Reference proteome</keyword>
<feature type="coiled-coil region" evidence="1">
    <location>
        <begin position="518"/>
        <end position="552"/>
    </location>
</feature>
<evidence type="ECO:0000256" key="1">
    <source>
        <dbReference type="SAM" id="Coils"/>
    </source>
</evidence>